<dbReference type="EMBL" id="JAQMTU010000044">
    <property type="protein sequence ID" value="MDB9486539.1"/>
    <property type="molecule type" value="Genomic_DNA"/>
</dbReference>
<name>A0ABT5A3P4_9CYAN</name>
<sequence length="62" mass="7138">MMLNSSYIFPELDNGEQRTGKRVSIKTSTDDHKSMGREIGKISSLDYQIKARHYLSYLVKAE</sequence>
<evidence type="ECO:0000256" key="1">
    <source>
        <dbReference type="SAM" id="MobiDB-lite"/>
    </source>
</evidence>
<accession>A0ABT5A3P4</accession>
<organism evidence="2 3">
    <name type="scientific">Dolichospermum circinale CS-537/01</name>
    <dbReference type="NCBI Taxonomy" id="3021739"/>
    <lineage>
        <taxon>Bacteria</taxon>
        <taxon>Bacillati</taxon>
        <taxon>Cyanobacteriota</taxon>
        <taxon>Cyanophyceae</taxon>
        <taxon>Nostocales</taxon>
        <taxon>Aphanizomenonaceae</taxon>
        <taxon>Dolichospermum</taxon>
        <taxon>Dolichospermum circinale</taxon>
    </lineage>
</organism>
<evidence type="ECO:0000313" key="3">
    <source>
        <dbReference type="Proteomes" id="UP001212123"/>
    </source>
</evidence>
<comment type="caution">
    <text evidence="2">The sequence shown here is derived from an EMBL/GenBank/DDBJ whole genome shotgun (WGS) entry which is preliminary data.</text>
</comment>
<reference evidence="2 3" key="1">
    <citation type="submission" date="2023-01" db="EMBL/GenBank/DDBJ databases">
        <title>Genomes from the Australian National Cyanobacteria Reference Collection.</title>
        <authorList>
            <person name="Willis A."/>
            <person name="Lee E.M.F."/>
        </authorList>
    </citation>
    <scope>NUCLEOTIDE SEQUENCE [LARGE SCALE GENOMIC DNA]</scope>
    <source>
        <strain evidence="2 3">CS-537/01</strain>
    </source>
</reference>
<protein>
    <submittedName>
        <fullName evidence="2">Uncharacterized protein</fullName>
    </submittedName>
</protein>
<gene>
    <name evidence="2" type="ORF">PN492_08265</name>
</gene>
<dbReference type="Proteomes" id="UP001212123">
    <property type="component" value="Unassembled WGS sequence"/>
</dbReference>
<feature type="region of interest" description="Disordered" evidence="1">
    <location>
        <begin position="1"/>
        <end position="34"/>
    </location>
</feature>
<keyword evidence="3" id="KW-1185">Reference proteome</keyword>
<evidence type="ECO:0000313" key="2">
    <source>
        <dbReference type="EMBL" id="MDB9486539.1"/>
    </source>
</evidence>
<dbReference type="RefSeq" id="WP_155963634.1">
    <property type="nucleotide sequence ID" value="NZ_JAQMTU010000044.1"/>
</dbReference>
<proteinExistence type="predicted"/>